<proteinExistence type="predicted"/>
<sequence>MSFTGDQILGVWRGCQDKQDPPSPGDPPISTFAFMLKPVSEIDLDGYWFRERDMPRQQVNVMPPRHNFPRVVFPGQPSPIDPSSRPAFFFRNSLFRRTASTCCFADLDNAFSEIAPCSFLAQGSEADTKLIVSRASCLLSRLPTTPLPLPDLPKPPQDRGKHGWLKIEGDEYLWEDLEPVRLLSTCVIRMALAIAATWDRSREQNMRGRESHKFREFLDFLSELIDSTSYESRKLRPELEFQSWRWFIVRSYLWSTWQRCVALHYWRILQDQVVWGFDYTSLSDLALRPNTDSVTASEKQTELKSEYMCSLAYHILRRSRSTAVLDLRQFHTVFSDQFKERQGRCNGTASCDGTSPNACRRIKGAKIDDQSQHDLLCPDEKKCRQIIWDESSYLQVVGARAVSIPSCDEVQNKLKYEVASENTLAVSHVWSHGQGGIPTDHNLRKEAIMNINNVFRNSRAVLLCDRDLMCIDTSVIKSEDDSSCESVSLMESILCTLLVCDWNVRAWTLLEALRGRMNMHILVTSGGQNRAISLREILRSVTLHGSINIGILFLMNYHLFPAPSSFNWLKLNTDGRSEPSMERVDRLQHRGVFSGSHGAQLMASRIGAGFLSVSEAATLLAQRFASRPGDDVVIWSLLVGDDPFNNALKLWTEVSREKDRMVSDRTVYTGYLLSSVPRLDQNGASWAPSQPGTFITAPDAQSRNNWSQYPPYDGNLSRIGTIESDPKDTRRLKLRAFWGVYPLFMTRNGGAPISNSSSRPLHTILPDSIERFSEAILLQPLQETEESNQVNRGEEAGAGPAFALASVYKGPSQGPLFVICGRKYGPKDAPWTWLGVLDWGDVGLELPPFEVKEVVLGRQKGVLTRGQNTFKGYL</sequence>
<evidence type="ECO:0008006" key="3">
    <source>
        <dbReference type="Google" id="ProtNLM"/>
    </source>
</evidence>
<dbReference type="Proteomes" id="UP000001056">
    <property type="component" value="Unassembled WGS sequence"/>
</dbReference>
<organism evidence="1 2">
    <name type="scientific">Chaetomium globosum (strain ATCC 6205 / CBS 148.51 / DSM 1962 / NBRC 6347 / NRRL 1970)</name>
    <name type="common">Soil fungus</name>
    <dbReference type="NCBI Taxonomy" id="306901"/>
    <lineage>
        <taxon>Eukaryota</taxon>
        <taxon>Fungi</taxon>
        <taxon>Dikarya</taxon>
        <taxon>Ascomycota</taxon>
        <taxon>Pezizomycotina</taxon>
        <taxon>Sordariomycetes</taxon>
        <taxon>Sordariomycetidae</taxon>
        <taxon>Sordariales</taxon>
        <taxon>Chaetomiaceae</taxon>
        <taxon>Chaetomium</taxon>
    </lineage>
</organism>
<name>Q2GM82_CHAGB</name>
<dbReference type="InParanoid" id="Q2GM82"/>
<gene>
    <name evidence="1" type="ORF">CHGG_10922</name>
</gene>
<dbReference type="OrthoDB" id="2426273at2759"/>
<dbReference type="RefSeq" id="XP_001226189.1">
    <property type="nucleotide sequence ID" value="XM_001226188.1"/>
</dbReference>
<dbReference type="HOGENOM" id="CLU_015641_1_0_1"/>
<dbReference type="eggNOG" id="ENOG502SK6F">
    <property type="taxonomic scope" value="Eukaryota"/>
</dbReference>
<evidence type="ECO:0000313" key="1">
    <source>
        <dbReference type="EMBL" id="EAQ83104.1"/>
    </source>
</evidence>
<dbReference type="EMBL" id="CH408036">
    <property type="protein sequence ID" value="EAQ83104.1"/>
    <property type="molecule type" value="Genomic_DNA"/>
</dbReference>
<dbReference type="OMA" id="DILATHQ"/>
<dbReference type="GeneID" id="4397332"/>
<dbReference type="VEuPathDB" id="FungiDB:CHGG_10922"/>
<reference evidence="2" key="1">
    <citation type="journal article" date="2015" name="Genome Announc.">
        <title>Draft genome sequence of the cellulolytic fungus Chaetomium globosum.</title>
        <authorList>
            <person name="Cuomo C.A."/>
            <person name="Untereiner W.A."/>
            <person name="Ma L.-J."/>
            <person name="Grabherr M."/>
            <person name="Birren B.W."/>
        </authorList>
    </citation>
    <scope>NUCLEOTIDE SEQUENCE [LARGE SCALE GENOMIC DNA]</scope>
    <source>
        <strain evidence="2">ATCC 6205 / CBS 148.51 / DSM 1962 / NBRC 6347 / NRRL 1970</strain>
    </source>
</reference>
<keyword evidence="2" id="KW-1185">Reference proteome</keyword>
<evidence type="ECO:0000313" key="2">
    <source>
        <dbReference type="Proteomes" id="UP000001056"/>
    </source>
</evidence>
<dbReference type="AlphaFoldDB" id="Q2GM82"/>
<protein>
    <recommendedName>
        <fullName evidence="3">Heterokaryon incompatibility domain-containing protein</fullName>
    </recommendedName>
</protein>
<dbReference type="PANTHER" id="PTHR39596:SF4">
    <property type="entry name" value="HET DOMAIN PROTEIN (AFU_ORTHOLOGUE AFUA_3G03140)-RELATED"/>
    <property type="match status" value="1"/>
</dbReference>
<accession>Q2GM82</accession>
<dbReference type="PANTHER" id="PTHR39596">
    <property type="match status" value="1"/>
</dbReference>